<accession>A0A7W5H9U7</accession>
<proteinExistence type="predicted"/>
<gene>
    <name evidence="2" type="ORF">FHS27_006382</name>
</gene>
<sequence length="231" mass="25540">MNEELHYYVDLCGDLRRPESIEEPSGDELAAILADGLPKHGVAVLKNEGVDFSHYLDCDVDGSTVELMVGAEVLDDTNNRWYIQPCAKRNFFGRETVPDATYRTVLLAVDAVIRSSPRISDVRWFPCFDTPEYLTLMPGANSPIRAPDYADNAHPLIRAYWNLNAITNICLHPVFMVSFFLLTIVLVGTFPNVGPAIITVLFFSILALMTVVPFVLSIFVGRAAKRSASGG</sequence>
<keyword evidence="1" id="KW-0472">Membrane</keyword>
<dbReference type="AlphaFoldDB" id="A0A7W5H9U7"/>
<dbReference type="RefSeq" id="WP_184309919.1">
    <property type="nucleotide sequence ID" value="NZ_JACHXU010000041.1"/>
</dbReference>
<keyword evidence="1" id="KW-1133">Transmembrane helix</keyword>
<evidence type="ECO:0000256" key="1">
    <source>
        <dbReference type="SAM" id="Phobius"/>
    </source>
</evidence>
<dbReference type="EMBL" id="JACHXU010000041">
    <property type="protein sequence ID" value="MBB3210535.1"/>
    <property type="molecule type" value="Genomic_DNA"/>
</dbReference>
<organism evidence="2 3">
    <name type="scientific">Aporhodopirellula rubra</name>
    <dbReference type="NCBI Taxonomy" id="980271"/>
    <lineage>
        <taxon>Bacteria</taxon>
        <taxon>Pseudomonadati</taxon>
        <taxon>Planctomycetota</taxon>
        <taxon>Planctomycetia</taxon>
        <taxon>Pirellulales</taxon>
        <taxon>Pirellulaceae</taxon>
        <taxon>Aporhodopirellula</taxon>
    </lineage>
</organism>
<feature type="transmembrane region" description="Helical" evidence="1">
    <location>
        <begin position="196"/>
        <end position="220"/>
    </location>
</feature>
<comment type="caution">
    <text evidence="2">The sequence shown here is derived from an EMBL/GenBank/DDBJ whole genome shotgun (WGS) entry which is preliminary data.</text>
</comment>
<evidence type="ECO:0000313" key="3">
    <source>
        <dbReference type="Proteomes" id="UP000536179"/>
    </source>
</evidence>
<dbReference type="Proteomes" id="UP000536179">
    <property type="component" value="Unassembled WGS sequence"/>
</dbReference>
<keyword evidence="1" id="KW-0812">Transmembrane</keyword>
<feature type="transmembrane region" description="Helical" evidence="1">
    <location>
        <begin position="165"/>
        <end position="190"/>
    </location>
</feature>
<name>A0A7W5H9U7_9BACT</name>
<reference evidence="2 3" key="1">
    <citation type="submission" date="2020-08" db="EMBL/GenBank/DDBJ databases">
        <title>Genomic Encyclopedia of Type Strains, Phase III (KMG-III): the genomes of soil and plant-associated and newly described type strains.</title>
        <authorList>
            <person name="Whitman W."/>
        </authorList>
    </citation>
    <scope>NUCLEOTIDE SEQUENCE [LARGE SCALE GENOMIC DNA]</scope>
    <source>
        <strain evidence="2 3">CECT 8075</strain>
    </source>
</reference>
<evidence type="ECO:0000313" key="2">
    <source>
        <dbReference type="EMBL" id="MBB3210535.1"/>
    </source>
</evidence>
<keyword evidence="3" id="KW-1185">Reference proteome</keyword>
<protein>
    <submittedName>
        <fullName evidence="2">Uncharacterized protein</fullName>
    </submittedName>
</protein>